<dbReference type="AlphaFoldDB" id="A0A6A8D9V9"/>
<evidence type="ECO:0000256" key="2">
    <source>
        <dbReference type="ARBA" id="ARBA00007362"/>
    </source>
</evidence>
<evidence type="ECO:0000313" key="5">
    <source>
        <dbReference type="EMBL" id="MRH42543.1"/>
    </source>
</evidence>
<organism evidence="5 6">
    <name type="scientific">Aquibacillus halophilus</name>
    <dbReference type="NCBI Taxonomy" id="930132"/>
    <lineage>
        <taxon>Bacteria</taxon>
        <taxon>Bacillati</taxon>
        <taxon>Bacillota</taxon>
        <taxon>Bacilli</taxon>
        <taxon>Bacillales</taxon>
        <taxon>Bacillaceae</taxon>
        <taxon>Aquibacillus</taxon>
    </lineage>
</organism>
<feature type="domain" description="EamA" evidence="4">
    <location>
        <begin position="153"/>
        <end position="287"/>
    </location>
</feature>
<dbReference type="RefSeq" id="WP_153736181.1">
    <property type="nucleotide sequence ID" value="NZ_WJNG01000005.1"/>
</dbReference>
<feature type="transmembrane region" description="Helical" evidence="3">
    <location>
        <begin position="178"/>
        <end position="199"/>
    </location>
</feature>
<keyword evidence="3" id="KW-1133">Transmembrane helix</keyword>
<evidence type="ECO:0000256" key="3">
    <source>
        <dbReference type="SAM" id="Phobius"/>
    </source>
</evidence>
<dbReference type="OrthoDB" id="6707571at2"/>
<dbReference type="Proteomes" id="UP000799092">
    <property type="component" value="Unassembled WGS sequence"/>
</dbReference>
<dbReference type="SUPFAM" id="SSF103481">
    <property type="entry name" value="Multidrug resistance efflux transporter EmrE"/>
    <property type="match status" value="2"/>
</dbReference>
<evidence type="ECO:0000313" key="6">
    <source>
        <dbReference type="Proteomes" id="UP000799092"/>
    </source>
</evidence>
<feature type="transmembrane region" description="Helical" evidence="3">
    <location>
        <begin position="7"/>
        <end position="28"/>
    </location>
</feature>
<feature type="transmembrane region" description="Helical" evidence="3">
    <location>
        <begin position="40"/>
        <end position="61"/>
    </location>
</feature>
<feature type="transmembrane region" description="Helical" evidence="3">
    <location>
        <begin position="68"/>
        <end position="87"/>
    </location>
</feature>
<feature type="transmembrane region" description="Helical" evidence="3">
    <location>
        <begin position="245"/>
        <end position="264"/>
    </location>
</feature>
<protein>
    <submittedName>
        <fullName evidence="5">EamA family transporter</fullName>
    </submittedName>
</protein>
<comment type="caution">
    <text evidence="5">The sequence shown here is derived from an EMBL/GenBank/DDBJ whole genome shotgun (WGS) entry which is preliminary data.</text>
</comment>
<evidence type="ECO:0000259" key="4">
    <source>
        <dbReference type="Pfam" id="PF00892"/>
    </source>
</evidence>
<reference evidence="5" key="1">
    <citation type="submission" date="2019-11" db="EMBL/GenBank/DDBJ databases">
        <authorList>
            <person name="Li J."/>
        </authorList>
    </citation>
    <scope>NUCLEOTIDE SEQUENCE</scope>
    <source>
        <strain evidence="5">B6B</strain>
    </source>
</reference>
<dbReference type="GO" id="GO:0016020">
    <property type="term" value="C:membrane"/>
    <property type="evidence" value="ECO:0007669"/>
    <property type="project" value="InterPro"/>
</dbReference>
<feature type="transmembrane region" description="Helical" evidence="3">
    <location>
        <begin position="126"/>
        <end position="144"/>
    </location>
</feature>
<comment type="similarity">
    <text evidence="2">Belongs to the EamA transporter family.</text>
</comment>
<dbReference type="InterPro" id="IPR000620">
    <property type="entry name" value="EamA_dom"/>
</dbReference>
<dbReference type="EMBL" id="WJNG01000005">
    <property type="protein sequence ID" value="MRH42543.1"/>
    <property type="molecule type" value="Genomic_DNA"/>
</dbReference>
<dbReference type="Pfam" id="PF00892">
    <property type="entry name" value="EamA"/>
    <property type="match status" value="2"/>
</dbReference>
<keyword evidence="3" id="KW-0812">Transmembrane</keyword>
<dbReference type="PANTHER" id="PTHR22911:SF79">
    <property type="entry name" value="MOBA-LIKE NTP TRANSFERASE DOMAIN-CONTAINING PROTEIN"/>
    <property type="match status" value="1"/>
</dbReference>
<evidence type="ECO:0000256" key="1">
    <source>
        <dbReference type="ARBA" id="ARBA00004127"/>
    </source>
</evidence>
<feature type="domain" description="EamA" evidence="4">
    <location>
        <begin position="5"/>
        <end position="140"/>
    </location>
</feature>
<dbReference type="PANTHER" id="PTHR22911">
    <property type="entry name" value="ACYL-MALONYL CONDENSING ENZYME-RELATED"/>
    <property type="match status" value="1"/>
</dbReference>
<feature type="transmembrane region" description="Helical" evidence="3">
    <location>
        <begin position="93"/>
        <end position="117"/>
    </location>
</feature>
<feature type="transmembrane region" description="Helical" evidence="3">
    <location>
        <begin position="270"/>
        <end position="289"/>
    </location>
</feature>
<name>A0A6A8D9V9_9BACI</name>
<comment type="subcellular location">
    <subcellularLocation>
        <location evidence="1">Endomembrane system</location>
        <topology evidence="1">Multi-pass membrane protein</topology>
    </subcellularLocation>
</comment>
<accession>A0A6A8D9V9</accession>
<proteinExistence type="inferred from homology"/>
<feature type="transmembrane region" description="Helical" evidence="3">
    <location>
        <begin position="150"/>
        <end position="171"/>
    </location>
</feature>
<feature type="transmembrane region" description="Helical" evidence="3">
    <location>
        <begin position="214"/>
        <end position="233"/>
    </location>
</feature>
<gene>
    <name evidence="5" type="ORF">GH741_07585</name>
</gene>
<dbReference type="InterPro" id="IPR037185">
    <property type="entry name" value="EmrE-like"/>
</dbReference>
<keyword evidence="3" id="KW-0472">Membrane</keyword>
<keyword evidence="6" id="KW-1185">Reference proteome</keyword>
<sequence length="299" mass="33232">MNNFIAYLLIVLGASFWGLTGLFVKYLYTFGFSPMEVVTVRLTVSSVILFVVLYLFAPSYLRINFKHLPYFFGLGVVSIAFFNWAYFEVIERASLSIAVIMVYTSPVFAALIARFLFKEMLTPQKIIAVLLTIIGCGFVVGLLPNGVTSVSIMTILLGVLSGLFCSLYSIIGKHVSHIYHPITITVYSMICGSIFMVPASKIWMQTDLFLNWEVWGYILGISTVSTIFAYILYTLGLTYVESSKASILATVELLVSVMLGILLFNDLINGWQWVGIILVLTALVLAVLSTGKRKLVVEK</sequence>